<dbReference type="PANTHER" id="PTHR47174">
    <property type="entry name" value="BRIDGING INTEGRATOR 3"/>
    <property type="match status" value="1"/>
</dbReference>
<feature type="compositionally biased region" description="Acidic residues" evidence="5">
    <location>
        <begin position="234"/>
        <end position="244"/>
    </location>
</feature>
<evidence type="ECO:0000256" key="3">
    <source>
        <dbReference type="ARBA" id="ARBA00022490"/>
    </source>
</evidence>
<organism evidence="7 8">
    <name type="scientific">Leucocoprinus birnbaumii</name>
    <dbReference type="NCBI Taxonomy" id="56174"/>
    <lineage>
        <taxon>Eukaryota</taxon>
        <taxon>Fungi</taxon>
        <taxon>Dikarya</taxon>
        <taxon>Basidiomycota</taxon>
        <taxon>Agaricomycotina</taxon>
        <taxon>Agaricomycetes</taxon>
        <taxon>Agaricomycetidae</taxon>
        <taxon>Agaricales</taxon>
        <taxon>Agaricineae</taxon>
        <taxon>Agaricaceae</taxon>
        <taxon>Leucocoprinus</taxon>
    </lineage>
</organism>
<feature type="compositionally biased region" description="Basic and acidic residues" evidence="5">
    <location>
        <begin position="107"/>
        <end position="117"/>
    </location>
</feature>
<reference evidence="7" key="1">
    <citation type="submission" date="2022-07" db="EMBL/GenBank/DDBJ databases">
        <title>Genome Sequence of Leucocoprinus birnbaumii.</title>
        <authorList>
            <person name="Buettner E."/>
        </authorList>
    </citation>
    <scope>NUCLEOTIDE SEQUENCE</scope>
    <source>
        <strain evidence="7">VT141</strain>
    </source>
</reference>
<keyword evidence="3" id="KW-0963">Cytoplasm</keyword>
<evidence type="ECO:0000256" key="5">
    <source>
        <dbReference type="SAM" id="MobiDB-lite"/>
    </source>
</evidence>
<dbReference type="GO" id="GO:0006897">
    <property type="term" value="P:endocytosis"/>
    <property type="evidence" value="ECO:0007669"/>
    <property type="project" value="InterPro"/>
</dbReference>
<gene>
    <name evidence="7" type="ORF">NP233_g12057</name>
</gene>
<dbReference type="SMART" id="SM00326">
    <property type="entry name" value="SH3"/>
    <property type="match status" value="1"/>
</dbReference>
<feature type="compositionally biased region" description="Polar residues" evidence="5">
    <location>
        <begin position="176"/>
        <end position="194"/>
    </location>
</feature>
<proteinExistence type="predicted"/>
<evidence type="ECO:0000259" key="6">
    <source>
        <dbReference type="PROSITE" id="PS50002"/>
    </source>
</evidence>
<dbReference type="SUPFAM" id="SSF50044">
    <property type="entry name" value="SH3-domain"/>
    <property type="match status" value="1"/>
</dbReference>
<feature type="compositionally biased region" description="Pro residues" evidence="5">
    <location>
        <begin position="214"/>
        <end position="231"/>
    </location>
</feature>
<protein>
    <recommendedName>
        <fullName evidence="6">SH3 domain-containing protein</fullName>
    </recommendedName>
</protein>
<dbReference type="GO" id="GO:0008289">
    <property type="term" value="F:lipid binding"/>
    <property type="evidence" value="ECO:0007669"/>
    <property type="project" value="TreeGrafter"/>
</dbReference>
<feature type="domain" description="SH3" evidence="6">
    <location>
        <begin position="240"/>
        <end position="297"/>
    </location>
</feature>
<dbReference type="InterPro" id="IPR046982">
    <property type="entry name" value="BIN3/RVS161-like"/>
</dbReference>
<dbReference type="PANTHER" id="PTHR47174:SF3">
    <property type="entry name" value="BRIDGING INTEGRATOR 3"/>
    <property type="match status" value="1"/>
</dbReference>
<dbReference type="Proteomes" id="UP001213000">
    <property type="component" value="Unassembled WGS sequence"/>
</dbReference>
<comment type="subcellular location">
    <subcellularLocation>
        <location evidence="1">Cytoplasm</location>
    </subcellularLocation>
</comment>
<dbReference type="PRINTS" id="PR00499">
    <property type="entry name" value="P67PHOX"/>
</dbReference>
<dbReference type="PROSITE" id="PS50002">
    <property type="entry name" value="SH3"/>
    <property type="match status" value="1"/>
</dbReference>
<dbReference type="EMBL" id="JANIEX010001612">
    <property type="protein sequence ID" value="KAJ3556088.1"/>
    <property type="molecule type" value="Genomic_DNA"/>
</dbReference>
<dbReference type="InterPro" id="IPR036028">
    <property type="entry name" value="SH3-like_dom_sf"/>
</dbReference>
<evidence type="ECO:0000313" key="8">
    <source>
        <dbReference type="Proteomes" id="UP001213000"/>
    </source>
</evidence>
<comment type="caution">
    <text evidence="7">The sequence shown here is derived from an EMBL/GenBank/DDBJ whole genome shotgun (WGS) entry which is preliminary data.</text>
</comment>
<evidence type="ECO:0000256" key="2">
    <source>
        <dbReference type="ARBA" id="ARBA00022443"/>
    </source>
</evidence>
<accession>A0AAD5VGC8</accession>
<evidence type="ECO:0000256" key="1">
    <source>
        <dbReference type="ARBA" id="ARBA00004496"/>
    </source>
</evidence>
<evidence type="ECO:0000256" key="4">
    <source>
        <dbReference type="PROSITE-ProRule" id="PRU00192"/>
    </source>
</evidence>
<evidence type="ECO:0000313" key="7">
    <source>
        <dbReference type="EMBL" id="KAJ3556088.1"/>
    </source>
</evidence>
<sequence>MVFTNLGTNEKDAFFSLLDEYFQSRPEIFNATTTTSSSASAAGTNPFRKEITGAQAQAAAAAVGRAGEAASKFVSSGFKSVQNAAASHNTNAGARGHESPSVPASQRDGDSDNHDVQHGGSLADRIAALQGGGKRHDTGGSTGSSHTTDRGSVSGLSSVKKFGNVDVSSGKGFLSSMRNNSSNPPKSSIQNAHTSAADGIPSAFPPRNSASKFGPPPTRAAATPPPPPPRQPEPEPEPEEEGEWAESLYDFETSESGDLELKEGQRVLVIERTSDDWWTGEIDGKKGLFPAAYVKLL</sequence>
<dbReference type="CDD" id="cd00174">
    <property type="entry name" value="SH3"/>
    <property type="match status" value="1"/>
</dbReference>
<dbReference type="GO" id="GO:0005737">
    <property type="term" value="C:cytoplasm"/>
    <property type="evidence" value="ECO:0007669"/>
    <property type="project" value="UniProtKB-SubCell"/>
</dbReference>
<feature type="compositionally biased region" description="Low complexity" evidence="5">
    <location>
        <begin position="143"/>
        <end position="152"/>
    </location>
</feature>
<dbReference type="GO" id="GO:0097320">
    <property type="term" value="P:plasma membrane tubulation"/>
    <property type="evidence" value="ECO:0007669"/>
    <property type="project" value="TreeGrafter"/>
</dbReference>
<feature type="region of interest" description="Disordered" evidence="5">
    <location>
        <begin position="85"/>
        <end position="118"/>
    </location>
</feature>
<dbReference type="GO" id="GO:0015629">
    <property type="term" value="C:actin cytoskeleton"/>
    <property type="evidence" value="ECO:0007669"/>
    <property type="project" value="TreeGrafter"/>
</dbReference>
<dbReference type="Gene3D" id="2.30.30.40">
    <property type="entry name" value="SH3 Domains"/>
    <property type="match status" value="1"/>
</dbReference>
<dbReference type="InterPro" id="IPR001452">
    <property type="entry name" value="SH3_domain"/>
</dbReference>
<name>A0AAD5VGC8_9AGAR</name>
<dbReference type="PRINTS" id="PR00452">
    <property type="entry name" value="SH3DOMAIN"/>
</dbReference>
<dbReference type="Pfam" id="PF00018">
    <property type="entry name" value="SH3_1"/>
    <property type="match status" value="1"/>
</dbReference>
<keyword evidence="8" id="KW-1185">Reference proteome</keyword>
<dbReference type="AlphaFoldDB" id="A0AAD5VGC8"/>
<feature type="region of interest" description="Disordered" evidence="5">
    <location>
        <begin position="130"/>
        <end position="157"/>
    </location>
</feature>
<dbReference type="GO" id="GO:0051666">
    <property type="term" value="P:actin cortical patch localization"/>
    <property type="evidence" value="ECO:0007669"/>
    <property type="project" value="InterPro"/>
</dbReference>
<feature type="region of interest" description="Disordered" evidence="5">
    <location>
        <begin position="173"/>
        <end position="260"/>
    </location>
</feature>
<keyword evidence="2 4" id="KW-0728">SH3 domain</keyword>